<dbReference type="GO" id="GO:0005975">
    <property type="term" value="P:carbohydrate metabolic process"/>
    <property type="evidence" value="ECO:0007669"/>
    <property type="project" value="InterPro"/>
</dbReference>
<dbReference type="CDD" id="cd10807">
    <property type="entry name" value="YdjC_like_3"/>
    <property type="match status" value="1"/>
</dbReference>
<dbReference type="PANTHER" id="PTHR31609">
    <property type="entry name" value="YDJC DEACETYLASE FAMILY MEMBER"/>
    <property type="match status" value="1"/>
</dbReference>
<dbReference type="InterPro" id="IPR006879">
    <property type="entry name" value="YdjC-like"/>
</dbReference>
<name>A0A6N8IP24_9BURK</name>
<dbReference type="GO" id="GO:0016787">
    <property type="term" value="F:hydrolase activity"/>
    <property type="evidence" value="ECO:0007669"/>
    <property type="project" value="UniProtKB-KW"/>
</dbReference>
<comment type="caution">
    <text evidence="6">The sequence shown here is derived from an EMBL/GenBank/DDBJ whole genome shotgun (WGS) entry which is preliminary data.</text>
</comment>
<protein>
    <submittedName>
        <fullName evidence="6">ChbG/HpnK family deacetylase</fullName>
    </submittedName>
</protein>
<dbReference type="Gene3D" id="3.20.20.370">
    <property type="entry name" value="Glycoside hydrolase/deacetylase"/>
    <property type="match status" value="1"/>
</dbReference>
<accession>A0A6N8IP24</accession>
<proteinExistence type="predicted"/>
<comment type="cofactor">
    <cofactor evidence="1">
        <name>Mg(2+)</name>
        <dbReference type="ChEBI" id="CHEBI:18420"/>
    </cofactor>
</comment>
<dbReference type="Pfam" id="PF04794">
    <property type="entry name" value="YdjC"/>
    <property type="match status" value="1"/>
</dbReference>
<organism evidence="6 7">
    <name type="scientific">Ramlibacter pinisoli</name>
    <dbReference type="NCBI Taxonomy" id="2682844"/>
    <lineage>
        <taxon>Bacteria</taxon>
        <taxon>Pseudomonadati</taxon>
        <taxon>Pseudomonadota</taxon>
        <taxon>Betaproteobacteria</taxon>
        <taxon>Burkholderiales</taxon>
        <taxon>Comamonadaceae</taxon>
        <taxon>Ramlibacter</taxon>
    </lineage>
</organism>
<reference evidence="6 7" key="1">
    <citation type="submission" date="2019-12" db="EMBL/GenBank/DDBJ databases">
        <authorList>
            <person name="Huq M.A."/>
        </authorList>
    </citation>
    <scope>NUCLEOTIDE SEQUENCE [LARGE SCALE GENOMIC DNA]</scope>
    <source>
        <strain evidence="6 7">MAH-25</strain>
    </source>
</reference>
<evidence type="ECO:0000256" key="2">
    <source>
        <dbReference type="ARBA" id="ARBA00022723"/>
    </source>
</evidence>
<dbReference type="PANTHER" id="PTHR31609:SF1">
    <property type="entry name" value="CARBOHYDRATE DEACETYLASE"/>
    <property type="match status" value="1"/>
</dbReference>
<gene>
    <name evidence="6" type="ORF">GON04_00835</name>
</gene>
<evidence type="ECO:0000256" key="3">
    <source>
        <dbReference type="ARBA" id="ARBA00022801"/>
    </source>
</evidence>
<keyword evidence="7" id="KW-1185">Reference proteome</keyword>
<dbReference type="InterPro" id="IPR011330">
    <property type="entry name" value="Glyco_hydro/deAcase_b/a-brl"/>
</dbReference>
<keyword evidence="5" id="KW-0119">Carbohydrate metabolism</keyword>
<keyword evidence="2" id="KW-0479">Metal-binding</keyword>
<dbReference type="GO" id="GO:0019213">
    <property type="term" value="F:deacetylase activity"/>
    <property type="evidence" value="ECO:0007669"/>
    <property type="project" value="TreeGrafter"/>
</dbReference>
<evidence type="ECO:0000256" key="5">
    <source>
        <dbReference type="ARBA" id="ARBA00023277"/>
    </source>
</evidence>
<dbReference type="EMBL" id="WSEL01000002">
    <property type="protein sequence ID" value="MVQ27976.1"/>
    <property type="molecule type" value="Genomic_DNA"/>
</dbReference>
<evidence type="ECO:0000256" key="1">
    <source>
        <dbReference type="ARBA" id="ARBA00001946"/>
    </source>
</evidence>
<evidence type="ECO:0000256" key="4">
    <source>
        <dbReference type="ARBA" id="ARBA00022842"/>
    </source>
</evidence>
<evidence type="ECO:0000313" key="7">
    <source>
        <dbReference type="Proteomes" id="UP000469385"/>
    </source>
</evidence>
<dbReference type="AlphaFoldDB" id="A0A6N8IP24"/>
<dbReference type="Proteomes" id="UP000469385">
    <property type="component" value="Unassembled WGS sequence"/>
</dbReference>
<keyword evidence="4" id="KW-0460">Magnesium</keyword>
<evidence type="ECO:0000313" key="6">
    <source>
        <dbReference type="EMBL" id="MVQ27976.1"/>
    </source>
</evidence>
<dbReference type="GO" id="GO:0046872">
    <property type="term" value="F:metal ion binding"/>
    <property type="evidence" value="ECO:0007669"/>
    <property type="project" value="UniProtKB-KW"/>
</dbReference>
<keyword evidence="3" id="KW-0378">Hydrolase</keyword>
<sequence length="294" mass="30879">MDGGGGGADGDEGGQAAQRLHAGMKPAMRRIVLCIDDYALRPGVDAAVLELAARGLASATSCLVGSPRWPAAAAALRAADTSRLDVGLHLDFTEAPFDGSLRHGLGDFITRAYLHRLPAQRLAAEIRAQFDAFEQAMGRAPDHVDGHQHVHQLPGVRERVLEELARRGHARCWLRGTAVPAGEAGLKPRLIAALGGPALRRRARRQGARTSGHLLGVYDFGGDAARYRALLAGWLARAQDGDVLMCHPARADASGSAGDPIASARLTEYGVLAQDLPALLAAAGCTLAPLLRAT</sequence>
<dbReference type="SUPFAM" id="SSF88713">
    <property type="entry name" value="Glycoside hydrolase/deacetylase"/>
    <property type="match status" value="1"/>
</dbReference>